<reference evidence="1" key="1">
    <citation type="submission" date="2023-04" db="EMBL/GenBank/DDBJ databases">
        <title>Draft Genome sequencing of Naganishia species isolated from polar environments using Oxford Nanopore Technology.</title>
        <authorList>
            <person name="Leo P."/>
            <person name="Venkateswaran K."/>
        </authorList>
    </citation>
    <scope>NUCLEOTIDE SEQUENCE</scope>
    <source>
        <strain evidence="1">MNA-CCFEE 5261</strain>
    </source>
</reference>
<proteinExistence type="predicted"/>
<protein>
    <submittedName>
        <fullName evidence="1">Uncharacterized protein</fullName>
    </submittedName>
</protein>
<sequence length="324" mass="34784">MFLYYRRRRLRYYQGEEWPFPTLPANGRTGRRRKEEKDFGETPEMFEYLLDVPSSTGASGSAIPPEPSQNVWGGTQDITERSLTMPTITIPEDDISQWQPVTVKSLHTRSMPESTPLAGQAVNNNSATGSSQPARTSTLFSRTLSTSRNMFALGGVTLANNSNSNSNNNSSAAIAEQGHATFTPSSSSTLVPLSVTLIIAMPSALRDTSAANHRTRQSTDLGLLDEENQEEIPEVELGMTSVNLAVPGVSRVPSPTASGYGLSAAADTLEVANDASRTNIFKKPESRQNQTVAGGPPIGNEQRNARSSAIGADGTLDLLALLNQ</sequence>
<gene>
    <name evidence="1" type="ORF">QFC19_006688</name>
</gene>
<comment type="caution">
    <text evidence="1">The sequence shown here is derived from an EMBL/GenBank/DDBJ whole genome shotgun (WGS) entry which is preliminary data.</text>
</comment>
<evidence type="ECO:0000313" key="2">
    <source>
        <dbReference type="Proteomes" id="UP001241377"/>
    </source>
</evidence>
<dbReference type="Proteomes" id="UP001241377">
    <property type="component" value="Unassembled WGS sequence"/>
</dbReference>
<accession>A0ACC2VFD8</accession>
<keyword evidence="2" id="KW-1185">Reference proteome</keyword>
<name>A0ACC2VFD8_9TREE</name>
<evidence type="ECO:0000313" key="1">
    <source>
        <dbReference type="EMBL" id="KAJ9097820.1"/>
    </source>
</evidence>
<organism evidence="1 2">
    <name type="scientific">Naganishia cerealis</name>
    <dbReference type="NCBI Taxonomy" id="610337"/>
    <lineage>
        <taxon>Eukaryota</taxon>
        <taxon>Fungi</taxon>
        <taxon>Dikarya</taxon>
        <taxon>Basidiomycota</taxon>
        <taxon>Agaricomycotina</taxon>
        <taxon>Tremellomycetes</taxon>
        <taxon>Filobasidiales</taxon>
        <taxon>Filobasidiaceae</taxon>
        <taxon>Naganishia</taxon>
    </lineage>
</organism>
<dbReference type="EMBL" id="JASBWR010000083">
    <property type="protein sequence ID" value="KAJ9097820.1"/>
    <property type="molecule type" value="Genomic_DNA"/>
</dbReference>